<dbReference type="PANTHER" id="PTHR45725">
    <property type="entry name" value="FORMIN HOMOLOGY 2 FAMILY MEMBER"/>
    <property type="match status" value="1"/>
</dbReference>
<comment type="caution">
    <text evidence="2">The sequence shown here is derived from an EMBL/GenBank/DDBJ whole genome shotgun (WGS) entry which is preliminary data.</text>
</comment>
<feature type="compositionally biased region" description="Pro residues" evidence="1">
    <location>
        <begin position="547"/>
        <end position="558"/>
    </location>
</feature>
<gene>
    <name evidence="2" type="primary">PLEST002147</name>
    <name evidence="2" type="ORF">PLESTB_001602000</name>
</gene>
<name>A0A9W6F8J8_9CHLO</name>
<feature type="compositionally biased region" description="Polar residues" evidence="1">
    <location>
        <begin position="530"/>
        <end position="539"/>
    </location>
</feature>
<evidence type="ECO:0000313" key="3">
    <source>
        <dbReference type="Proteomes" id="UP001165080"/>
    </source>
</evidence>
<feature type="compositionally biased region" description="Low complexity" evidence="1">
    <location>
        <begin position="500"/>
        <end position="529"/>
    </location>
</feature>
<dbReference type="EMBL" id="BRXU01000034">
    <property type="protein sequence ID" value="GLC60344.1"/>
    <property type="molecule type" value="Genomic_DNA"/>
</dbReference>
<dbReference type="InterPro" id="IPR051425">
    <property type="entry name" value="Formin_Homology"/>
</dbReference>
<reference evidence="2 3" key="1">
    <citation type="journal article" date="2023" name="Commun. Biol.">
        <title>Reorganization of the ancestral sex-determining regions during the evolution of trioecy in Pleodorina starrii.</title>
        <authorList>
            <person name="Takahashi K."/>
            <person name="Suzuki S."/>
            <person name="Kawai-Toyooka H."/>
            <person name="Yamamoto K."/>
            <person name="Hamaji T."/>
            <person name="Ootsuki R."/>
            <person name="Yamaguchi H."/>
            <person name="Kawachi M."/>
            <person name="Higashiyama T."/>
            <person name="Nozaki H."/>
        </authorList>
    </citation>
    <scope>NUCLEOTIDE SEQUENCE [LARGE SCALE GENOMIC DNA]</scope>
    <source>
        <strain evidence="2 3">NIES-4479</strain>
    </source>
</reference>
<accession>A0A9W6F8J8</accession>
<protein>
    <submittedName>
        <fullName evidence="2">Uncharacterized protein</fullName>
    </submittedName>
</protein>
<dbReference type="AlphaFoldDB" id="A0A9W6F8J8"/>
<organism evidence="2 3">
    <name type="scientific">Pleodorina starrii</name>
    <dbReference type="NCBI Taxonomy" id="330485"/>
    <lineage>
        <taxon>Eukaryota</taxon>
        <taxon>Viridiplantae</taxon>
        <taxon>Chlorophyta</taxon>
        <taxon>core chlorophytes</taxon>
        <taxon>Chlorophyceae</taxon>
        <taxon>CS clade</taxon>
        <taxon>Chlamydomonadales</taxon>
        <taxon>Volvocaceae</taxon>
        <taxon>Pleodorina</taxon>
    </lineage>
</organism>
<feature type="region of interest" description="Disordered" evidence="1">
    <location>
        <begin position="423"/>
        <end position="582"/>
    </location>
</feature>
<feature type="compositionally biased region" description="Basic and acidic residues" evidence="1">
    <location>
        <begin position="459"/>
        <end position="487"/>
    </location>
</feature>
<evidence type="ECO:0000256" key="1">
    <source>
        <dbReference type="SAM" id="MobiDB-lite"/>
    </source>
</evidence>
<sequence length="821" mass="85859">MLHNGSDAAVASRADHAVDAPASCRALAGAKPSTNDAGSDARTRSDTHSTASPIRQRLPVRAILLLRWRAVLPRLCRFAIVAVVLRIWLGLLRCFWGMRVAVVHMRARAVEWRRRRRRPSDDASGEASEPEDAGRPAATAVSASDDPQEPELILWREFSPTQYMPALPLPWRLLMGLFRHQMVCRPSNDCSLGLQGWRRGLLDRWELKFPVLTIFDAPGRAAPGEGFTEWPLFDIFKIDLRGMSAWEEYTAALGHGERCKVRQRLKAFNSFQSKGRMTCQVVRLGPEAFGPAPPPSAVAASAASAADPVSAATAATTVTAAATIPASRPGATPSNAQSNAAMGGADVVAAAVTATAAQQLAAPSRLPAPTAAAADPSPFKTYSAAPVRDGAIARVPRRPQTPAPAGSPASDAAVAASLRYLSDGGAAATPPPPPAPPPPPSKAGPAGGASADSWGAGPEGREAGRPPWRDRAEDPHRDANRGRDERASSSGSGSSGSGSGSASDLQGSSSRSGRRGCASNSSTTTSSNSDEGASETSRSAAAAPWSPGLPPQEHPQPLQPKSLKHGKKRVGNSSVGNGGTAGAAAAPPQLSFVTPGSVAEAEALLDQMWGLYEQTGTRNGFVECGREQFKRLVREAPGVQAVVVREGGSGSGPLLAFGLLLPQRESLQLLYAGLQYDNPLVRQSNCYFQVMFVAMQVALAHNQAINSRQQQQQQQQQVPAAAPIAASASSFAGDDDAAALRPAAGVAAATAPPPPPPSLGPRVGLIDFLDLGPGRRFVKEHLGAVGHPVSMYTRGIGPISRVLSYAMLSRYLDAKALVNDP</sequence>
<dbReference type="Proteomes" id="UP001165080">
    <property type="component" value="Unassembled WGS sequence"/>
</dbReference>
<keyword evidence="3" id="KW-1185">Reference proteome</keyword>
<feature type="region of interest" description="Disordered" evidence="1">
    <location>
        <begin position="364"/>
        <end position="383"/>
    </location>
</feature>
<feature type="compositionally biased region" description="Pro residues" evidence="1">
    <location>
        <begin position="429"/>
        <end position="442"/>
    </location>
</feature>
<dbReference type="PANTHER" id="PTHR45725:SF18">
    <property type="entry name" value="ORC1-LIKE AAA ATPASE DOMAIN-CONTAINING PROTEIN"/>
    <property type="match status" value="1"/>
</dbReference>
<feature type="region of interest" description="Disordered" evidence="1">
    <location>
        <begin position="114"/>
        <end position="148"/>
    </location>
</feature>
<evidence type="ECO:0000313" key="2">
    <source>
        <dbReference type="EMBL" id="GLC60344.1"/>
    </source>
</evidence>
<feature type="region of interest" description="Disordered" evidence="1">
    <location>
        <begin position="28"/>
        <end position="52"/>
    </location>
</feature>
<feature type="compositionally biased region" description="Low complexity" evidence="1">
    <location>
        <begin position="364"/>
        <end position="378"/>
    </location>
</feature>
<proteinExistence type="predicted"/>